<reference evidence="2 3" key="1">
    <citation type="submission" date="2023-12" db="EMBL/GenBank/DDBJ databases">
        <title>Baltic Sea Cyanobacteria.</title>
        <authorList>
            <person name="Delbaje E."/>
            <person name="Fewer D.P."/>
            <person name="Shishido T.K."/>
        </authorList>
    </citation>
    <scope>NUCLEOTIDE SEQUENCE [LARGE SCALE GENOMIC DNA]</scope>
    <source>
        <strain evidence="2 3">CCNP 1315</strain>
    </source>
</reference>
<evidence type="ECO:0000313" key="3">
    <source>
        <dbReference type="Proteomes" id="UP001301728"/>
    </source>
</evidence>
<evidence type="ECO:0008006" key="4">
    <source>
        <dbReference type="Google" id="ProtNLM"/>
    </source>
</evidence>
<accession>A0ABU5TS83</accession>
<dbReference type="RefSeq" id="WP_323219036.1">
    <property type="nucleotide sequence ID" value="NZ_JAYGHT010000003.1"/>
</dbReference>
<comment type="caution">
    <text evidence="2">The sequence shown here is derived from an EMBL/GenBank/DDBJ whole genome shotgun (WGS) entry which is preliminary data.</text>
</comment>
<dbReference type="Proteomes" id="UP001301728">
    <property type="component" value="Unassembled WGS sequence"/>
</dbReference>
<feature type="region of interest" description="Disordered" evidence="1">
    <location>
        <begin position="163"/>
        <end position="192"/>
    </location>
</feature>
<feature type="compositionally biased region" description="Polar residues" evidence="1">
    <location>
        <begin position="180"/>
        <end position="192"/>
    </location>
</feature>
<feature type="compositionally biased region" description="Polar residues" evidence="1">
    <location>
        <begin position="8"/>
        <end position="23"/>
    </location>
</feature>
<evidence type="ECO:0000313" key="2">
    <source>
        <dbReference type="EMBL" id="MEA5517736.1"/>
    </source>
</evidence>
<evidence type="ECO:0000256" key="1">
    <source>
        <dbReference type="SAM" id="MobiDB-lite"/>
    </source>
</evidence>
<sequence length="192" mass="21475">MTVAFRPTRSTQNRLSQSFVTPTTPGNIIPLERARLQRNQRSQPLVKRPSNSTPKTIELDVVEILPNQPPKPLWLTSLVTLQRASSILTGTVVGITLSVYGLTAYREAAWTLEYQTLEQFRTEEQQLRAANEVLKHQIAEGAQEADTGLVERQPLDMIFLRPAPPRPEVPSQIPPLELNLSPTSTTDKPLGY</sequence>
<keyword evidence="3" id="KW-1185">Reference proteome</keyword>
<gene>
    <name evidence="2" type="ORF">VB854_02105</name>
</gene>
<protein>
    <recommendedName>
        <fullName evidence="4">Cell division protein FtsL</fullName>
    </recommendedName>
</protein>
<dbReference type="EMBL" id="JAYGHT010000003">
    <property type="protein sequence ID" value="MEA5517736.1"/>
    <property type="molecule type" value="Genomic_DNA"/>
</dbReference>
<organism evidence="2 3">
    <name type="scientific">Limnoraphis robusta CCNP1315</name>
    <dbReference type="NCBI Taxonomy" id="3110306"/>
    <lineage>
        <taxon>Bacteria</taxon>
        <taxon>Bacillati</taxon>
        <taxon>Cyanobacteriota</taxon>
        <taxon>Cyanophyceae</taxon>
        <taxon>Oscillatoriophycideae</taxon>
        <taxon>Oscillatoriales</taxon>
        <taxon>Sirenicapillariaceae</taxon>
        <taxon>Limnoraphis</taxon>
    </lineage>
</organism>
<proteinExistence type="predicted"/>
<feature type="region of interest" description="Disordered" evidence="1">
    <location>
        <begin position="1"/>
        <end position="23"/>
    </location>
</feature>
<name>A0ABU5TS83_9CYAN</name>